<comment type="caution">
    <text evidence="1">The sequence shown here is derived from an EMBL/GenBank/DDBJ whole genome shotgun (WGS) entry which is preliminary data.</text>
</comment>
<sequence length="268" mass="30213">MTLENNCTFISPHNQRITHIDSCPHRKNRKATADSYGFDYPPFTSLIDTVITQEDNEFPHHQYTSGCSFDNIVWQQAIGASKNMDHNHCGCDMNDEEKVLFKLVLAGIIDHQEFDEPHKWLSHSIRYSTVVADHLWALYEAEHSRNNRLKCDLNSLKGQVTLMQSRLLAVDQYSFNANTKVNKELKKDGEKHNALVLHVSNMSDQMDLFCQSLIALRGSMCTCNRPETPPVNSSSAAPSFSHSPLSSPPAPALVSELVDVIAHFHIPL</sequence>
<organism evidence="1 2">
    <name type="scientific">Thelephora ganbajun</name>
    <name type="common">Ganba fungus</name>
    <dbReference type="NCBI Taxonomy" id="370292"/>
    <lineage>
        <taxon>Eukaryota</taxon>
        <taxon>Fungi</taxon>
        <taxon>Dikarya</taxon>
        <taxon>Basidiomycota</taxon>
        <taxon>Agaricomycotina</taxon>
        <taxon>Agaricomycetes</taxon>
        <taxon>Thelephorales</taxon>
        <taxon>Thelephoraceae</taxon>
        <taxon>Thelephora</taxon>
    </lineage>
</organism>
<protein>
    <submittedName>
        <fullName evidence="1">Uncharacterized protein</fullName>
    </submittedName>
</protein>
<keyword evidence="2" id="KW-1185">Reference proteome</keyword>
<evidence type="ECO:0000313" key="1">
    <source>
        <dbReference type="EMBL" id="KAF9642585.1"/>
    </source>
</evidence>
<reference evidence="1" key="2">
    <citation type="journal article" date="2020" name="Nat. Commun.">
        <title>Large-scale genome sequencing of mycorrhizal fungi provides insights into the early evolution of symbiotic traits.</title>
        <authorList>
            <person name="Miyauchi S."/>
            <person name="Kiss E."/>
            <person name="Kuo A."/>
            <person name="Drula E."/>
            <person name="Kohler A."/>
            <person name="Sanchez-Garcia M."/>
            <person name="Morin E."/>
            <person name="Andreopoulos B."/>
            <person name="Barry K.W."/>
            <person name="Bonito G."/>
            <person name="Buee M."/>
            <person name="Carver A."/>
            <person name="Chen C."/>
            <person name="Cichocki N."/>
            <person name="Clum A."/>
            <person name="Culley D."/>
            <person name="Crous P.W."/>
            <person name="Fauchery L."/>
            <person name="Girlanda M."/>
            <person name="Hayes R.D."/>
            <person name="Keri Z."/>
            <person name="LaButti K."/>
            <person name="Lipzen A."/>
            <person name="Lombard V."/>
            <person name="Magnuson J."/>
            <person name="Maillard F."/>
            <person name="Murat C."/>
            <person name="Nolan M."/>
            <person name="Ohm R.A."/>
            <person name="Pangilinan J."/>
            <person name="Pereira M.F."/>
            <person name="Perotto S."/>
            <person name="Peter M."/>
            <person name="Pfister S."/>
            <person name="Riley R."/>
            <person name="Sitrit Y."/>
            <person name="Stielow J.B."/>
            <person name="Szollosi G."/>
            <person name="Zifcakova L."/>
            <person name="Stursova M."/>
            <person name="Spatafora J.W."/>
            <person name="Tedersoo L."/>
            <person name="Vaario L.M."/>
            <person name="Yamada A."/>
            <person name="Yan M."/>
            <person name="Wang P."/>
            <person name="Xu J."/>
            <person name="Bruns T."/>
            <person name="Baldrian P."/>
            <person name="Vilgalys R."/>
            <person name="Dunand C."/>
            <person name="Henrissat B."/>
            <person name="Grigoriev I.V."/>
            <person name="Hibbett D."/>
            <person name="Nagy L.G."/>
            <person name="Martin F.M."/>
        </authorList>
    </citation>
    <scope>NUCLEOTIDE SEQUENCE</scope>
    <source>
        <strain evidence="1">P2</strain>
    </source>
</reference>
<reference evidence="1" key="1">
    <citation type="submission" date="2019-10" db="EMBL/GenBank/DDBJ databases">
        <authorList>
            <consortium name="DOE Joint Genome Institute"/>
            <person name="Kuo A."/>
            <person name="Miyauchi S."/>
            <person name="Kiss E."/>
            <person name="Drula E."/>
            <person name="Kohler A."/>
            <person name="Sanchez-Garcia M."/>
            <person name="Andreopoulos B."/>
            <person name="Barry K.W."/>
            <person name="Bonito G."/>
            <person name="Buee M."/>
            <person name="Carver A."/>
            <person name="Chen C."/>
            <person name="Cichocki N."/>
            <person name="Clum A."/>
            <person name="Culley D."/>
            <person name="Crous P.W."/>
            <person name="Fauchery L."/>
            <person name="Girlanda M."/>
            <person name="Hayes R."/>
            <person name="Keri Z."/>
            <person name="Labutti K."/>
            <person name="Lipzen A."/>
            <person name="Lombard V."/>
            <person name="Magnuson J."/>
            <person name="Maillard F."/>
            <person name="Morin E."/>
            <person name="Murat C."/>
            <person name="Nolan M."/>
            <person name="Ohm R."/>
            <person name="Pangilinan J."/>
            <person name="Pereira M."/>
            <person name="Perotto S."/>
            <person name="Peter M."/>
            <person name="Riley R."/>
            <person name="Sitrit Y."/>
            <person name="Stielow B."/>
            <person name="Szollosi G."/>
            <person name="Zifcakova L."/>
            <person name="Stursova M."/>
            <person name="Spatafora J.W."/>
            <person name="Tedersoo L."/>
            <person name="Vaario L.-M."/>
            <person name="Yamada A."/>
            <person name="Yan M."/>
            <person name="Wang P."/>
            <person name="Xu J."/>
            <person name="Bruns T."/>
            <person name="Baldrian P."/>
            <person name="Vilgalys R."/>
            <person name="Henrissat B."/>
            <person name="Grigoriev I.V."/>
            <person name="Hibbett D."/>
            <person name="Nagy L.G."/>
            <person name="Martin F.M."/>
        </authorList>
    </citation>
    <scope>NUCLEOTIDE SEQUENCE</scope>
    <source>
        <strain evidence="1">P2</strain>
    </source>
</reference>
<evidence type="ECO:0000313" key="2">
    <source>
        <dbReference type="Proteomes" id="UP000886501"/>
    </source>
</evidence>
<dbReference type="EMBL" id="MU118414">
    <property type="protein sequence ID" value="KAF9642585.1"/>
    <property type="molecule type" value="Genomic_DNA"/>
</dbReference>
<dbReference type="Proteomes" id="UP000886501">
    <property type="component" value="Unassembled WGS sequence"/>
</dbReference>
<gene>
    <name evidence="1" type="ORF">BDM02DRAFT_3192985</name>
</gene>
<accession>A0ACB6YZL9</accession>
<name>A0ACB6YZL9_THEGA</name>
<proteinExistence type="predicted"/>